<reference evidence="3 4" key="1">
    <citation type="submission" date="2014-04" db="EMBL/GenBank/DDBJ databases">
        <authorList>
            <consortium name="DOE Joint Genome Institute"/>
            <person name="Kuo A."/>
            <person name="Gay G."/>
            <person name="Dore J."/>
            <person name="Kohler A."/>
            <person name="Nagy L.G."/>
            <person name="Floudas D."/>
            <person name="Copeland A."/>
            <person name="Barry K.W."/>
            <person name="Cichocki N."/>
            <person name="Veneault-Fourrey C."/>
            <person name="LaButti K."/>
            <person name="Lindquist E.A."/>
            <person name="Lipzen A."/>
            <person name="Lundell T."/>
            <person name="Morin E."/>
            <person name="Murat C."/>
            <person name="Sun H."/>
            <person name="Tunlid A."/>
            <person name="Henrissat B."/>
            <person name="Grigoriev I.V."/>
            <person name="Hibbett D.S."/>
            <person name="Martin F."/>
            <person name="Nordberg H.P."/>
            <person name="Cantor M.N."/>
            <person name="Hua S.X."/>
        </authorList>
    </citation>
    <scope>NUCLEOTIDE SEQUENCE [LARGE SCALE GENOMIC DNA]</scope>
    <source>
        <strain evidence="4">h7</strain>
    </source>
</reference>
<dbReference type="AlphaFoldDB" id="A0A0C3C0B0"/>
<keyword evidence="2" id="KW-0472">Membrane</keyword>
<keyword evidence="2" id="KW-1133">Transmembrane helix</keyword>
<accession>A0A0C3C0B0</accession>
<protein>
    <submittedName>
        <fullName evidence="3">Uncharacterized protein</fullName>
    </submittedName>
</protein>
<evidence type="ECO:0000256" key="2">
    <source>
        <dbReference type="SAM" id="Phobius"/>
    </source>
</evidence>
<evidence type="ECO:0000313" key="3">
    <source>
        <dbReference type="EMBL" id="KIM42315.1"/>
    </source>
</evidence>
<keyword evidence="4" id="KW-1185">Reference proteome</keyword>
<sequence>MQIALAVVLDSSFCPLWIPSSLPPAVTGASLFFINMRRYISFWFFNLIVALFIPIILGSRFADRRFSISEPRTTLRTTRFWLPEPPLPPKDSLKRAVSKIFRGRRMEVIGRWFRFPHIWKDEPAPLRERASRLRMSEDSTFISIRELPLSTAHALEGGLHRRSESFDEEEVRSQRMSGDR</sequence>
<dbReference type="HOGENOM" id="CLU_1496387_0_0_1"/>
<proteinExistence type="predicted"/>
<feature type="region of interest" description="Disordered" evidence="1">
    <location>
        <begin position="158"/>
        <end position="180"/>
    </location>
</feature>
<reference evidence="4" key="2">
    <citation type="submission" date="2015-01" db="EMBL/GenBank/DDBJ databases">
        <title>Evolutionary Origins and Diversification of the Mycorrhizal Mutualists.</title>
        <authorList>
            <consortium name="DOE Joint Genome Institute"/>
            <consortium name="Mycorrhizal Genomics Consortium"/>
            <person name="Kohler A."/>
            <person name="Kuo A."/>
            <person name="Nagy L.G."/>
            <person name="Floudas D."/>
            <person name="Copeland A."/>
            <person name="Barry K.W."/>
            <person name="Cichocki N."/>
            <person name="Veneault-Fourrey C."/>
            <person name="LaButti K."/>
            <person name="Lindquist E.A."/>
            <person name="Lipzen A."/>
            <person name="Lundell T."/>
            <person name="Morin E."/>
            <person name="Murat C."/>
            <person name="Riley R."/>
            <person name="Ohm R."/>
            <person name="Sun H."/>
            <person name="Tunlid A."/>
            <person name="Henrissat B."/>
            <person name="Grigoriev I.V."/>
            <person name="Hibbett D.S."/>
            <person name="Martin F."/>
        </authorList>
    </citation>
    <scope>NUCLEOTIDE SEQUENCE [LARGE SCALE GENOMIC DNA]</scope>
    <source>
        <strain evidence="4">h7</strain>
    </source>
</reference>
<gene>
    <name evidence="3" type="ORF">M413DRAFT_130967</name>
</gene>
<evidence type="ECO:0000313" key="4">
    <source>
        <dbReference type="Proteomes" id="UP000053424"/>
    </source>
</evidence>
<dbReference type="Proteomes" id="UP000053424">
    <property type="component" value="Unassembled WGS sequence"/>
</dbReference>
<keyword evidence="2" id="KW-0812">Transmembrane</keyword>
<evidence type="ECO:0000256" key="1">
    <source>
        <dbReference type="SAM" id="MobiDB-lite"/>
    </source>
</evidence>
<organism evidence="3 4">
    <name type="scientific">Hebeloma cylindrosporum</name>
    <dbReference type="NCBI Taxonomy" id="76867"/>
    <lineage>
        <taxon>Eukaryota</taxon>
        <taxon>Fungi</taxon>
        <taxon>Dikarya</taxon>
        <taxon>Basidiomycota</taxon>
        <taxon>Agaricomycotina</taxon>
        <taxon>Agaricomycetes</taxon>
        <taxon>Agaricomycetidae</taxon>
        <taxon>Agaricales</taxon>
        <taxon>Agaricineae</taxon>
        <taxon>Hymenogastraceae</taxon>
        <taxon>Hebeloma</taxon>
    </lineage>
</organism>
<feature type="transmembrane region" description="Helical" evidence="2">
    <location>
        <begin position="40"/>
        <end position="62"/>
    </location>
</feature>
<name>A0A0C3C0B0_HEBCY</name>
<dbReference type="EMBL" id="KN831778">
    <property type="protein sequence ID" value="KIM42315.1"/>
    <property type="molecule type" value="Genomic_DNA"/>
</dbReference>